<feature type="region of interest" description="Disordered" evidence="1">
    <location>
        <begin position="58"/>
        <end position="95"/>
    </location>
</feature>
<sequence>MKNLYASVIAFFAFTAMLFAQQTQEKQDQLQPTVTEQQVERDAQAAKLARQQKILDKEKAMREQAEKQKNEDNKRVTTGSINTVTKKASTKPGKQ</sequence>
<evidence type="ECO:0000313" key="3">
    <source>
        <dbReference type="EMBL" id="TRW24423.1"/>
    </source>
</evidence>
<keyword evidence="4" id="KW-1185">Reference proteome</keyword>
<reference evidence="3 4" key="1">
    <citation type="submission" date="2019-07" db="EMBL/GenBank/DDBJ databases">
        <title>Flavobacterium sp. nov., isolated from glacier ice.</title>
        <authorList>
            <person name="Liu Q."/>
            <person name="Xin Y.-H."/>
        </authorList>
    </citation>
    <scope>NUCLEOTIDE SEQUENCE [LARGE SCALE GENOMIC DNA]</scope>
    <source>
        <strain evidence="3 4">ZT4R6</strain>
    </source>
</reference>
<dbReference type="Proteomes" id="UP000320643">
    <property type="component" value="Unassembled WGS sequence"/>
</dbReference>
<accession>A0A552V1Q5</accession>
<dbReference type="EMBL" id="VJVZ01000006">
    <property type="protein sequence ID" value="TRW24423.1"/>
    <property type="molecule type" value="Genomic_DNA"/>
</dbReference>
<dbReference type="AlphaFoldDB" id="A0A552V1Q5"/>
<feature type="chain" id="PRO_5022163431" evidence="2">
    <location>
        <begin position="21"/>
        <end position="95"/>
    </location>
</feature>
<dbReference type="RefSeq" id="WP_143373504.1">
    <property type="nucleotide sequence ID" value="NZ_VJVZ01000006.1"/>
</dbReference>
<feature type="compositionally biased region" description="Polar residues" evidence="1">
    <location>
        <begin position="76"/>
        <end position="87"/>
    </location>
</feature>
<evidence type="ECO:0000313" key="4">
    <source>
        <dbReference type="Proteomes" id="UP000320643"/>
    </source>
</evidence>
<proteinExistence type="predicted"/>
<gene>
    <name evidence="3" type="ORF">FMM05_11365</name>
</gene>
<evidence type="ECO:0000256" key="2">
    <source>
        <dbReference type="SAM" id="SignalP"/>
    </source>
</evidence>
<keyword evidence="2" id="KW-0732">Signal</keyword>
<protein>
    <submittedName>
        <fullName evidence="3">Uncharacterized protein</fullName>
    </submittedName>
</protein>
<feature type="compositionally biased region" description="Basic and acidic residues" evidence="1">
    <location>
        <begin position="58"/>
        <end position="75"/>
    </location>
</feature>
<feature type="signal peptide" evidence="2">
    <location>
        <begin position="1"/>
        <end position="20"/>
    </location>
</feature>
<comment type="caution">
    <text evidence="3">The sequence shown here is derived from an EMBL/GenBank/DDBJ whole genome shotgun (WGS) entry which is preliminary data.</text>
</comment>
<evidence type="ECO:0000256" key="1">
    <source>
        <dbReference type="SAM" id="MobiDB-lite"/>
    </source>
</evidence>
<name>A0A552V1Q5_9FLAO</name>
<organism evidence="3 4">
    <name type="scientific">Flavobacterium zepuense</name>
    <dbReference type="NCBI Taxonomy" id="2593302"/>
    <lineage>
        <taxon>Bacteria</taxon>
        <taxon>Pseudomonadati</taxon>
        <taxon>Bacteroidota</taxon>
        <taxon>Flavobacteriia</taxon>
        <taxon>Flavobacteriales</taxon>
        <taxon>Flavobacteriaceae</taxon>
        <taxon>Flavobacterium</taxon>
    </lineage>
</organism>